<reference evidence="1" key="1">
    <citation type="submission" date="2022-07" db="EMBL/GenBank/DDBJ databases">
        <title>Phylogenomic reconstructions and comparative analyses of Kickxellomycotina fungi.</title>
        <authorList>
            <person name="Reynolds N.K."/>
            <person name="Stajich J.E."/>
            <person name="Barry K."/>
            <person name="Grigoriev I.V."/>
            <person name="Crous P."/>
            <person name="Smith M.E."/>
        </authorList>
    </citation>
    <scope>NUCLEOTIDE SEQUENCE</scope>
    <source>
        <strain evidence="1">CBS 102833</strain>
    </source>
</reference>
<accession>A0ACC1LLL0</accession>
<name>A0ACC1LLL0_9FUNG</name>
<gene>
    <name evidence="1" type="ORF">H4S07_001923</name>
</gene>
<dbReference type="Proteomes" id="UP001140096">
    <property type="component" value="Unassembled WGS sequence"/>
</dbReference>
<organism evidence="1 2">
    <name type="scientific">Coemansia furcata</name>
    <dbReference type="NCBI Taxonomy" id="417177"/>
    <lineage>
        <taxon>Eukaryota</taxon>
        <taxon>Fungi</taxon>
        <taxon>Fungi incertae sedis</taxon>
        <taxon>Zoopagomycota</taxon>
        <taxon>Kickxellomycotina</taxon>
        <taxon>Kickxellomycetes</taxon>
        <taxon>Kickxellales</taxon>
        <taxon>Kickxellaceae</taxon>
        <taxon>Coemansia</taxon>
    </lineage>
</organism>
<comment type="caution">
    <text evidence="1">The sequence shown here is derived from an EMBL/GenBank/DDBJ whole genome shotgun (WGS) entry which is preliminary data.</text>
</comment>
<keyword evidence="2" id="KW-1185">Reference proteome</keyword>
<evidence type="ECO:0000313" key="1">
    <source>
        <dbReference type="EMBL" id="KAJ2811651.1"/>
    </source>
</evidence>
<proteinExistence type="predicted"/>
<evidence type="ECO:0000313" key="2">
    <source>
        <dbReference type="Proteomes" id="UP001140096"/>
    </source>
</evidence>
<protein>
    <submittedName>
        <fullName evidence="1">Uncharacterized protein</fullName>
    </submittedName>
</protein>
<dbReference type="EMBL" id="JANBUP010000388">
    <property type="protein sequence ID" value="KAJ2811651.1"/>
    <property type="molecule type" value="Genomic_DNA"/>
</dbReference>
<sequence length="476" mass="53675">MTGQDLYNNDDNSVIDKAGMALNPSPMGLLLPGVDPTTHHEATRLCARDYLENHAFFNDKQFHNHLNHHLLAVFSLGSSAKRLQEIFDINNSYQLPLSAPASDVNITVNNYTEYLGKEEYYPNYIAFYRCELAKSGGDFNVVVSKYFFDPQIFPLAMSGLLHPFIQLGYGLEFKSEAIIACALAQASVHKKQFSRAFDAETFDEICRSDNKGDENSAAGLSLLDILDCMRSDSIAAKITYNDEPYAQGNRGHAEDLAIKYAKLWAVELSESAVKEKVKEAMSVIALVYGSLTRPGFRPVLEFGIMHNLTSSYFLPIYMDALTLDNKVRLLHAYIVPFLYMYASKGCPLLYIPLELTSTNTHYAESSESLGDNPWTYIINKAITNNDMHVAKVVRTLWRLSLLTTFPGQAKAVDEYELPPFVNCLYLARITVDNISKSVRRDSVTDKMLLKTNEDDRGWAHGMLAFDEFWTMQPTEF</sequence>